<organism evidence="1 2">
    <name type="scientific">Muribaculum caecicola</name>
    <dbReference type="NCBI Taxonomy" id="3038144"/>
    <lineage>
        <taxon>Bacteria</taxon>
        <taxon>Pseudomonadati</taxon>
        <taxon>Bacteroidota</taxon>
        <taxon>Bacteroidia</taxon>
        <taxon>Bacteroidales</taxon>
        <taxon>Muribaculaceae</taxon>
        <taxon>Muribaculum</taxon>
    </lineage>
</organism>
<keyword evidence="2" id="KW-1185">Reference proteome</keyword>
<reference evidence="1" key="1">
    <citation type="submission" date="2019-04" db="EMBL/GenBank/DDBJ databases">
        <title>Microbes associate with the intestines of laboratory mice.</title>
        <authorList>
            <person name="Navarre W."/>
            <person name="Wong E."/>
            <person name="Huang K.C."/>
            <person name="Tropini C."/>
            <person name="Ng K."/>
            <person name="Yu B."/>
        </authorList>
    </citation>
    <scope>NUCLEOTIDE SEQUENCE</scope>
    <source>
        <strain evidence="1">NM86_A22</strain>
    </source>
</reference>
<dbReference type="Proteomes" id="UP000305401">
    <property type="component" value="Unassembled WGS sequence"/>
</dbReference>
<proteinExistence type="predicted"/>
<evidence type="ECO:0000313" key="1">
    <source>
        <dbReference type="EMBL" id="THG55000.1"/>
    </source>
</evidence>
<comment type="caution">
    <text evidence="1">The sequence shown here is derived from an EMBL/GenBank/DDBJ whole genome shotgun (WGS) entry which is preliminary data.</text>
</comment>
<accession>A0AC61S8T8</accession>
<evidence type="ECO:0000313" key="2">
    <source>
        <dbReference type="Proteomes" id="UP000305401"/>
    </source>
</evidence>
<protein>
    <submittedName>
        <fullName evidence="1">TM2 domain-containing protein</fullName>
    </submittedName>
</protein>
<gene>
    <name evidence="1" type="ORF">E5990_01190</name>
</gene>
<name>A0AC61S8T8_9BACT</name>
<sequence length="131" mass="14688">MKQCPRCQQFADDYSSFCSRCGQDLRTETRPGTPPPIHTYTDRTDNPFDAYGPEGKCRGVAALFAILLGSLGIQYFYLGKTTAGILSIVLSLVTCGIWQVITIIQGIMMFSMTNEQFYEKYVMNPATFPLF</sequence>
<dbReference type="EMBL" id="SSTG01000006">
    <property type="protein sequence ID" value="THG55000.1"/>
    <property type="molecule type" value="Genomic_DNA"/>
</dbReference>